<sequence length="91" mass="10883">MTAMAETFNEQLNNPEYYKELSFEDRFGLLVDMEWARRQNSKLDRLIKSPELRDTQACIENIRYYQDRKLDKAQILRLATEAMLKNITTSF</sequence>
<dbReference type="Proteomes" id="UP001589740">
    <property type="component" value="Unassembled WGS sequence"/>
</dbReference>
<organism evidence="2 3">
    <name type="scientific">Salinicoccus siamensis</name>
    <dbReference type="NCBI Taxonomy" id="381830"/>
    <lineage>
        <taxon>Bacteria</taxon>
        <taxon>Bacillati</taxon>
        <taxon>Bacillota</taxon>
        <taxon>Bacilli</taxon>
        <taxon>Bacillales</taxon>
        <taxon>Staphylococcaceae</taxon>
        <taxon>Salinicoccus</taxon>
    </lineage>
</organism>
<keyword evidence="2" id="KW-0067">ATP-binding</keyword>
<dbReference type="EMBL" id="JBHMAH010000003">
    <property type="protein sequence ID" value="MFB9859612.1"/>
    <property type="molecule type" value="Genomic_DNA"/>
</dbReference>
<evidence type="ECO:0000313" key="3">
    <source>
        <dbReference type="Proteomes" id="UP001589740"/>
    </source>
</evidence>
<reference evidence="2 3" key="1">
    <citation type="submission" date="2024-09" db="EMBL/GenBank/DDBJ databases">
        <authorList>
            <person name="Sun Q."/>
            <person name="Mori K."/>
        </authorList>
    </citation>
    <scope>NUCLEOTIDE SEQUENCE [LARGE SCALE GENOMIC DNA]</scope>
    <source>
        <strain evidence="2 3">JCM 12822</strain>
    </source>
</reference>
<comment type="caution">
    <text evidence="2">The sequence shown here is derived from an EMBL/GenBank/DDBJ whole genome shotgun (WGS) entry which is preliminary data.</text>
</comment>
<protein>
    <submittedName>
        <fullName evidence="2">ATP-binding protein</fullName>
    </submittedName>
</protein>
<dbReference type="GO" id="GO:0005524">
    <property type="term" value="F:ATP binding"/>
    <property type="evidence" value="ECO:0007669"/>
    <property type="project" value="UniProtKB-KW"/>
</dbReference>
<evidence type="ECO:0000313" key="2">
    <source>
        <dbReference type="EMBL" id="MFB9859612.1"/>
    </source>
</evidence>
<gene>
    <name evidence="2" type="ORF">ACFFLE_00620</name>
</gene>
<accession>A0ABV5Z3J5</accession>
<keyword evidence="3" id="KW-1185">Reference proteome</keyword>
<dbReference type="Pfam" id="PF01695">
    <property type="entry name" value="IstB_IS21"/>
    <property type="match status" value="1"/>
</dbReference>
<name>A0ABV5Z3J5_9STAP</name>
<proteinExistence type="predicted"/>
<dbReference type="RefSeq" id="WP_380569254.1">
    <property type="nucleotide sequence ID" value="NZ_JBHMAH010000003.1"/>
</dbReference>
<evidence type="ECO:0000259" key="1">
    <source>
        <dbReference type="Pfam" id="PF01695"/>
    </source>
</evidence>
<keyword evidence="2" id="KW-0547">Nucleotide-binding</keyword>
<dbReference type="InterPro" id="IPR002611">
    <property type="entry name" value="IstB_ATP-bd"/>
</dbReference>
<feature type="domain" description="IstB-like ATP-binding" evidence="1">
    <location>
        <begin position="3"/>
        <end position="85"/>
    </location>
</feature>